<feature type="binding site" evidence="2">
    <location>
        <position position="103"/>
    </location>
    <ligand>
        <name>Fe cation</name>
        <dbReference type="ChEBI" id="CHEBI:24875"/>
    </ligand>
</feature>
<evidence type="ECO:0000256" key="2">
    <source>
        <dbReference type="PIRSR" id="PIRSR006232-1"/>
    </source>
</evidence>
<feature type="domain" description="Pirin N-terminal" evidence="4">
    <location>
        <begin position="22"/>
        <end position="120"/>
    </location>
</feature>
<dbReference type="InterPro" id="IPR008778">
    <property type="entry name" value="Pirin_C_dom"/>
</dbReference>
<gene>
    <name evidence="6" type="ordered locus">Awo_c00850</name>
</gene>
<keyword evidence="2" id="KW-0479">Metal-binding</keyword>
<evidence type="ECO:0000256" key="3">
    <source>
        <dbReference type="RuleBase" id="RU003457"/>
    </source>
</evidence>
<dbReference type="RefSeq" id="WP_014354502.1">
    <property type="nucleotide sequence ID" value="NC_016894.1"/>
</dbReference>
<dbReference type="SUPFAM" id="SSF51182">
    <property type="entry name" value="RmlC-like cupins"/>
    <property type="match status" value="1"/>
</dbReference>
<dbReference type="EMBL" id="CP002987">
    <property type="protein sequence ID" value="AFA46898.1"/>
    <property type="molecule type" value="Genomic_DNA"/>
</dbReference>
<dbReference type="AlphaFoldDB" id="H6LEZ2"/>
<dbReference type="CDD" id="cd02247">
    <property type="entry name" value="cupin_pirin_C"/>
    <property type="match status" value="1"/>
</dbReference>
<evidence type="ECO:0000259" key="5">
    <source>
        <dbReference type="Pfam" id="PF05726"/>
    </source>
</evidence>
<protein>
    <recommendedName>
        <fullName evidence="8">Quercetin 2,3-dioxygenase</fullName>
    </recommendedName>
</protein>
<dbReference type="PANTHER" id="PTHR13903:SF8">
    <property type="entry name" value="PIRIN"/>
    <property type="match status" value="1"/>
</dbReference>
<dbReference type="InterPro" id="IPR011051">
    <property type="entry name" value="RmlC_Cupin_sf"/>
</dbReference>
<dbReference type="Pfam" id="PF05726">
    <property type="entry name" value="Pirin_C"/>
    <property type="match status" value="1"/>
</dbReference>
<dbReference type="STRING" id="931626.Awo_c00850"/>
<dbReference type="OrthoDB" id="321327at2"/>
<reference evidence="6 7" key="2">
    <citation type="journal article" date="2012" name="PLoS ONE">
        <title>An ancient pathway combining carbon dioxide fixation with the generation and utilization of a sodium ion gradient for ATP synthesis.</title>
        <authorList>
            <person name="Poehlein A."/>
            <person name="Schmidt S."/>
            <person name="Kaster A.K."/>
            <person name="Goenrich M."/>
            <person name="Vollmers J."/>
            <person name="Thurmer A."/>
            <person name="Bertsch J."/>
            <person name="Schuchmann K."/>
            <person name="Voigt B."/>
            <person name="Hecker M."/>
            <person name="Daniel R."/>
            <person name="Thauer R.K."/>
            <person name="Gottschalk G."/>
            <person name="Muller V."/>
        </authorList>
    </citation>
    <scope>NUCLEOTIDE SEQUENCE [LARGE SCALE GENOMIC DNA]</scope>
    <source>
        <strain evidence="7">ATCC 29683 / DSM 1030 / JCM 2381 / KCTC 1655 / WB1</strain>
    </source>
</reference>
<dbReference type="Gene3D" id="2.60.120.10">
    <property type="entry name" value="Jelly Rolls"/>
    <property type="match status" value="2"/>
</dbReference>
<dbReference type="eggNOG" id="COG1741">
    <property type="taxonomic scope" value="Bacteria"/>
</dbReference>
<evidence type="ECO:0000313" key="7">
    <source>
        <dbReference type="Proteomes" id="UP000007177"/>
    </source>
</evidence>
<evidence type="ECO:0000256" key="1">
    <source>
        <dbReference type="ARBA" id="ARBA00008416"/>
    </source>
</evidence>
<dbReference type="InterPro" id="IPR014710">
    <property type="entry name" value="RmlC-like_jellyroll"/>
</dbReference>
<dbReference type="PIRSF" id="PIRSF006232">
    <property type="entry name" value="Pirin"/>
    <property type="match status" value="1"/>
</dbReference>
<reference evidence="7" key="1">
    <citation type="submission" date="2011-07" db="EMBL/GenBank/DDBJ databases">
        <title>Complete genome sequence of Acetobacterium woodii.</title>
        <authorList>
            <person name="Poehlein A."/>
            <person name="Schmidt S."/>
            <person name="Kaster A.-K."/>
            <person name="Goenrich M."/>
            <person name="Vollmers J."/>
            <person name="Thuermer A."/>
            <person name="Gottschalk G."/>
            <person name="Thauer R.K."/>
            <person name="Daniel R."/>
            <person name="Mueller V."/>
        </authorList>
    </citation>
    <scope>NUCLEOTIDE SEQUENCE [LARGE SCALE GENOMIC DNA]</scope>
    <source>
        <strain evidence="7">ATCC 29683 / DSM 1030 / JCM 2381 / KCTC 1655 / WB1</strain>
    </source>
</reference>
<dbReference type="InterPro" id="IPR003829">
    <property type="entry name" value="Pirin_N_dom"/>
</dbReference>
<sequence>MKERKVTQVIQGMKAVDGAGVHLTRVLSHQTVKDFDPFLMLDSFDSENPQDYIKGFPMHPHRGIETVTYLVKGLIEHQDSLGNKGVIESGCSQWMTGGSGILHQEMPQACERMLGFQLWLNLPKSEKMTKPKYFEIRSENIPLYKGNGFSVGVISGAYESIKGAEPHHIQATILDVSVEAGQSVEIPTQKGETVFVFLIEGQAVVSGNLYQEKSALLFDEGDLIKVKANDKGLRFAMFSAPPLHESVAWGGPIVMNTEAELRQAFAELEEGTFIKEQPKL</sequence>
<dbReference type="Pfam" id="PF02678">
    <property type="entry name" value="Pirin"/>
    <property type="match status" value="1"/>
</dbReference>
<keyword evidence="7" id="KW-1185">Reference proteome</keyword>
<dbReference type="Proteomes" id="UP000007177">
    <property type="component" value="Chromosome"/>
</dbReference>
<dbReference type="KEGG" id="awo:Awo_c00850"/>
<evidence type="ECO:0000259" key="4">
    <source>
        <dbReference type="Pfam" id="PF02678"/>
    </source>
</evidence>
<dbReference type="CDD" id="cd02909">
    <property type="entry name" value="cupin_pirin_N"/>
    <property type="match status" value="1"/>
</dbReference>
<evidence type="ECO:0008006" key="8">
    <source>
        <dbReference type="Google" id="ProtNLM"/>
    </source>
</evidence>
<feature type="binding site" evidence="2">
    <location>
        <position position="61"/>
    </location>
    <ligand>
        <name>Fe cation</name>
        <dbReference type="ChEBI" id="CHEBI:24875"/>
    </ligand>
</feature>
<proteinExistence type="inferred from homology"/>
<dbReference type="InterPro" id="IPR012093">
    <property type="entry name" value="Pirin"/>
</dbReference>
<comment type="cofactor">
    <cofactor evidence="2">
        <name>Fe cation</name>
        <dbReference type="ChEBI" id="CHEBI:24875"/>
    </cofactor>
    <text evidence="2">Binds 1 Fe cation per subunit.</text>
</comment>
<comment type="similarity">
    <text evidence="1 3">Belongs to the pirin family.</text>
</comment>
<accession>H6LEZ2</accession>
<dbReference type="PANTHER" id="PTHR13903">
    <property type="entry name" value="PIRIN-RELATED"/>
    <property type="match status" value="1"/>
</dbReference>
<feature type="domain" description="Pirin C-terminal" evidence="5">
    <location>
        <begin position="174"/>
        <end position="273"/>
    </location>
</feature>
<feature type="binding site" evidence="2">
    <location>
        <position position="59"/>
    </location>
    <ligand>
        <name>Fe cation</name>
        <dbReference type="ChEBI" id="CHEBI:24875"/>
    </ligand>
</feature>
<evidence type="ECO:0000313" key="6">
    <source>
        <dbReference type="EMBL" id="AFA46898.1"/>
    </source>
</evidence>
<organism evidence="6 7">
    <name type="scientific">Acetobacterium woodii (strain ATCC 29683 / DSM 1030 / JCM 2381 / KCTC 1655 / WB1)</name>
    <dbReference type="NCBI Taxonomy" id="931626"/>
    <lineage>
        <taxon>Bacteria</taxon>
        <taxon>Bacillati</taxon>
        <taxon>Bacillota</taxon>
        <taxon>Clostridia</taxon>
        <taxon>Eubacteriales</taxon>
        <taxon>Eubacteriaceae</taxon>
        <taxon>Acetobacterium</taxon>
    </lineage>
</organism>
<dbReference type="HOGENOM" id="CLU_045717_5_0_9"/>
<name>H6LEZ2_ACEWD</name>
<feature type="binding site" evidence="2">
    <location>
        <position position="105"/>
    </location>
    <ligand>
        <name>Fe cation</name>
        <dbReference type="ChEBI" id="CHEBI:24875"/>
    </ligand>
</feature>
<keyword evidence="2" id="KW-0408">Iron</keyword>
<dbReference type="GO" id="GO:0046872">
    <property type="term" value="F:metal ion binding"/>
    <property type="evidence" value="ECO:0007669"/>
    <property type="project" value="UniProtKB-KW"/>
</dbReference>